<dbReference type="Pfam" id="PF04552">
    <property type="entry name" value="Sigma54_DBD"/>
    <property type="match status" value="1"/>
</dbReference>
<dbReference type="PANTHER" id="PTHR32248">
    <property type="entry name" value="RNA POLYMERASE SIGMA-54 FACTOR"/>
    <property type="match status" value="1"/>
</dbReference>
<keyword evidence="3" id="KW-1185">Reference proteome</keyword>
<dbReference type="Gene3D" id="1.10.10.60">
    <property type="entry name" value="Homeodomain-like"/>
    <property type="match status" value="1"/>
</dbReference>
<protein>
    <submittedName>
        <fullName evidence="2">RpoN</fullName>
    </submittedName>
</protein>
<dbReference type="PROSITE" id="PS50044">
    <property type="entry name" value="SIGMA54_3"/>
    <property type="match status" value="1"/>
</dbReference>
<dbReference type="eggNOG" id="COG1508">
    <property type="taxonomic scope" value="Bacteria"/>
</dbReference>
<dbReference type="HOGENOM" id="CLU_020569_2_1_9"/>
<sequence>MYNIQRRTDTLMMVGRQIGRAQYAFFTGQRQTIAPLLLRDIAQKLQISESTVSRAINDKYIETDQGVFPLKDFFSRYSGGDESTDQSVDQMVAALKAIVAGETPGQPLSDEQIAQALTARGYQVARRTVAKYRQENHLPSSAQRRRNAKLKG</sequence>
<evidence type="ECO:0000259" key="1">
    <source>
        <dbReference type="Pfam" id="PF04552"/>
    </source>
</evidence>
<dbReference type="PROSITE" id="PS00717">
    <property type="entry name" value="SIGMA54_1"/>
    <property type="match status" value="1"/>
</dbReference>
<dbReference type="InterPro" id="IPR007634">
    <property type="entry name" value="RNA_pol_sigma_54_DNA-bd"/>
</dbReference>
<dbReference type="GO" id="GO:0001216">
    <property type="term" value="F:DNA-binding transcription activator activity"/>
    <property type="evidence" value="ECO:0007669"/>
    <property type="project" value="InterPro"/>
</dbReference>
<organism evidence="2 3">
    <name type="scientific">Schleiferilactobacillus shenzhenensis LY-73</name>
    <dbReference type="NCBI Taxonomy" id="1231336"/>
    <lineage>
        <taxon>Bacteria</taxon>
        <taxon>Bacillati</taxon>
        <taxon>Bacillota</taxon>
        <taxon>Bacilli</taxon>
        <taxon>Lactobacillales</taxon>
        <taxon>Lactobacillaceae</taxon>
        <taxon>Schleiferilactobacillus</taxon>
    </lineage>
</organism>
<dbReference type="PROSITE" id="PS00718">
    <property type="entry name" value="SIGMA54_2"/>
    <property type="match status" value="1"/>
</dbReference>
<proteinExistence type="predicted"/>
<accession>U4TT63</accession>
<evidence type="ECO:0000313" key="2">
    <source>
        <dbReference type="EMBL" id="ERL65073.1"/>
    </source>
</evidence>
<gene>
    <name evidence="2" type="primary">rpoN</name>
    <name evidence="2" type="ORF">L248_3011</name>
</gene>
<dbReference type="PRINTS" id="PR00045">
    <property type="entry name" value="SIGMA54FCT"/>
</dbReference>
<dbReference type="AlphaFoldDB" id="U4TT63"/>
<evidence type="ECO:0000313" key="3">
    <source>
        <dbReference type="Proteomes" id="UP000030647"/>
    </source>
</evidence>
<dbReference type="PANTHER" id="PTHR32248:SF4">
    <property type="entry name" value="RNA POLYMERASE SIGMA-54 FACTOR"/>
    <property type="match status" value="1"/>
</dbReference>
<dbReference type="InterPro" id="IPR000394">
    <property type="entry name" value="RNA_pol_sigma_54"/>
</dbReference>
<dbReference type="GO" id="GO:0016987">
    <property type="term" value="F:sigma factor activity"/>
    <property type="evidence" value="ECO:0007669"/>
    <property type="project" value="InterPro"/>
</dbReference>
<dbReference type="STRING" id="1231336.L248_3011"/>
<feature type="domain" description="RNA polymerase sigma factor 54 DNA-binding" evidence="1">
    <location>
        <begin position="3"/>
        <end position="146"/>
    </location>
</feature>
<reference evidence="3" key="1">
    <citation type="journal article" date="2013" name="Genome Announc.">
        <title>Whole-Genome Sequencing of Lactobacillus shenzhenensis Strain LY-73T.</title>
        <authorList>
            <person name="Lin Z."/>
            <person name="Liu Z."/>
            <person name="Yang R."/>
            <person name="Zou Y."/>
            <person name="Wan D."/>
            <person name="Chen J."/>
            <person name="Guo M."/>
            <person name="Zhao J."/>
            <person name="Fang C."/>
            <person name="Yang R."/>
            <person name="Liu F."/>
        </authorList>
    </citation>
    <scope>NUCLEOTIDE SEQUENCE [LARGE SCALE GENOMIC DNA]</scope>
    <source>
        <strain evidence="3">LY-73</strain>
    </source>
</reference>
<dbReference type="EMBL" id="KI271589">
    <property type="protein sequence ID" value="ERL65073.1"/>
    <property type="molecule type" value="Genomic_DNA"/>
</dbReference>
<name>U4TT63_9LACO</name>
<dbReference type="Proteomes" id="UP000030647">
    <property type="component" value="Unassembled WGS sequence"/>
</dbReference>